<dbReference type="EMBL" id="MCGO01000143">
    <property type="protein sequence ID" value="ORY24437.1"/>
    <property type="molecule type" value="Genomic_DNA"/>
</dbReference>
<feature type="region of interest" description="Disordered" evidence="1">
    <location>
        <begin position="260"/>
        <end position="279"/>
    </location>
</feature>
<dbReference type="PANTHER" id="PTHR28027:SF2">
    <property type="entry name" value="TRANSCRIPTIONAL REGULATOR MIT1"/>
    <property type="match status" value="1"/>
</dbReference>
<sequence>MQTQMALVSSHHATSQLDRYERPPKTTPQTAEAPPKYFETFRGFCKNKHDAQILVEACVAGYLFPLNVIPVDLSAMRLQSGTIIVFAESTSHTQMMRWRDGCRWSPSRVNGQFLLYREVESTKKPPSTAIVEESTRFNTPVPRPNTRLVPHGFAKRTISVQGSNGQNYRVISYFYPKDIAHLYGDDEESDDTPVNLKRHDRLDIQVEPLKTPSQFPNLIKYSPRFRQRLEQQLSQTSNAPSHHHQQPSPLPPIQQSLALSARPSYQQHSHHNTLNNACPCGGLGKRKWSDFNDDWFSGRPTLRPLHRFL</sequence>
<keyword evidence="4" id="KW-1185">Reference proteome</keyword>
<gene>
    <name evidence="3" type="ORF">BCR33DRAFT_722471</name>
    <name evidence="2" type="ORF">BCR33DRAFT_727489</name>
</gene>
<protein>
    <recommendedName>
        <fullName evidence="5">Gti1/Pac2 family-domain-containing protein</fullName>
    </recommendedName>
</protein>
<evidence type="ECO:0008006" key="5">
    <source>
        <dbReference type="Google" id="ProtNLM"/>
    </source>
</evidence>
<feature type="compositionally biased region" description="Polar residues" evidence="1">
    <location>
        <begin position="1"/>
        <end position="17"/>
    </location>
</feature>
<dbReference type="GO" id="GO:0003677">
    <property type="term" value="F:DNA binding"/>
    <property type="evidence" value="ECO:0007669"/>
    <property type="project" value="TreeGrafter"/>
</dbReference>
<dbReference type="InterPro" id="IPR018608">
    <property type="entry name" value="Gti1/Pac2"/>
</dbReference>
<reference evidence="3 4" key="1">
    <citation type="submission" date="2016-07" db="EMBL/GenBank/DDBJ databases">
        <title>Pervasive Adenine N6-methylation of Active Genes in Fungi.</title>
        <authorList>
            <consortium name="DOE Joint Genome Institute"/>
            <person name="Mondo S.J."/>
            <person name="Dannebaum R.O."/>
            <person name="Kuo R.C."/>
            <person name="Labutti K."/>
            <person name="Haridas S."/>
            <person name="Kuo A."/>
            <person name="Salamov A."/>
            <person name="Ahrendt S.R."/>
            <person name="Lipzen A."/>
            <person name="Sullivan W."/>
            <person name="Andreopoulos W.B."/>
            <person name="Clum A."/>
            <person name="Lindquist E."/>
            <person name="Daum C."/>
            <person name="Ramamoorthy G.K."/>
            <person name="Gryganskyi A."/>
            <person name="Culley D."/>
            <person name="Magnuson J.K."/>
            <person name="James T.Y."/>
            <person name="O'Malley M.A."/>
            <person name="Stajich J.E."/>
            <person name="Spatafora J.W."/>
            <person name="Visel A."/>
            <person name="Grigoriev I.V."/>
        </authorList>
    </citation>
    <scope>NUCLEOTIDE SEQUENCE [LARGE SCALE GENOMIC DNA]</scope>
    <source>
        <strain evidence="3 4">JEL800</strain>
    </source>
</reference>
<evidence type="ECO:0000313" key="2">
    <source>
        <dbReference type="EMBL" id="ORY24437.1"/>
    </source>
</evidence>
<feature type="compositionally biased region" description="Polar residues" evidence="1">
    <location>
        <begin position="230"/>
        <end position="239"/>
    </location>
</feature>
<dbReference type="AlphaFoldDB" id="A0A1Y2BMS4"/>
<evidence type="ECO:0000256" key="1">
    <source>
        <dbReference type="SAM" id="MobiDB-lite"/>
    </source>
</evidence>
<comment type="caution">
    <text evidence="3">The sequence shown here is derived from an EMBL/GenBank/DDBJ whole genome shotgun (WGS) entry which is preliminary data.</text>
</comment>
<dbReference type="Proteomes" id="UP000193642">
    <property type="component" value="Unassembled WGS sequence"/>
</dbReference>
<dbReference type="EMBL" id="MCGO01000059">
    <property type="protein sequence ID" value="ORY36000.1"/>
    <property type="molecule type" value="Genomic_DNA"/>
</dbReference>
<organism evidence="3 4">
    <name type="scientific">Rhizoclosmatium globosum</name>
    <dbReference type="NCBI Taxonomy" id="329046"/>
    <lineage>
        <taxon>Eukaryota</taxon>
        <taxon>Fungi</taxon>
        <taxon>Fungi incertae sedis</taxon>
        <taxon>Chytridiomycota</taxon>
        <taxon>Chytridiomycota incertae sedis</taxon>
        <taxon>Chytridiomycetes</taxon>
        <taxon>Chytridiales</taxon>
        <taxon>Chytriomycetaceae</taxon>
        <taxon>Rhizoclosmatium</taxon>
    </lineage>
</organism>
<feature type="compositionally biased region" description="Polar residues" evidence="1">
    <location>
        <begin position="263"/>
        <end position="276"/>
    </location>
</feature>
<feature type="region of interest" description="Disordered" evidence="1">
    <location>
        <begin position="229"/>
        <end position="253"/>
    </location>
</feature>
<name>A0A1Y2BMS4_9FUNG</name>
<dbReference type="PANTHER" id="PTHR28027">
    <property type="entry name" value="TRANSCRIPTIONAL REGULATOR MIT1"/>
    <property type="match status" value="1"/>
</dbReference>
<feature type="region of interest" description="Disordered" evidence="1">
    <location>
        <begin position="1"/>
        <end position="33"/>
    </location>
</feature>
<accession>A0A1Y2BMS4</accession>
<proteinExistence type="predicted"/>
<evidence type="ECO:0000313" key="3">
    <source>
        <dbReference type="EMBL" id="ORY36000.1"/>
    </source>
</evidence>
<dbReference type="OrthoDB" id="5572844at2759"/>
<evidence type="ECO:0000313" key="4">
    <source>
        <dbReference type="Proteomes" id="UP000193642"/>
    </source>
</evidence>
<dbReference type="Pfam" id="PF09729">
    <property type="entry name" value="Gti1_Pac2"/>
    <property type="match status" value="1"/>
</dbReference>